<dbReference type="EMBL" id="CAXIEN010000026">
    <property type="protein sequence ID" value="CAL1267145.1"/>
    <property type="molecule type" value="Genomic_DNA"/>
</dbReference>
<evidence type="ECO:0000256" key="1">
    <source>
        <dbReference type="SAM" id="Phobius"/>
    </source>
</evidence>
<dbReference type="Proteomes" id="UP001497382">
    <property type="component" value="Unassembled WGS sequence"/>
</dbReference>
<evidence type="ECO:0000313" key="2">
    <source>
        <dbReference type="EMBL" id="CAL1267145.1"/>
    </source>
</evidence>
<keyword evidence="3" id="KW-1185">Reference proteome</keyword>
<gene>
    <name evidence="2" type="ORF">LARSCL_LOCUS3489</name>
</gene>
<feature type="transmembrane region" description="Helical" evidence="1">
    <location>
        <begin position="15"/>
        <end position="36"/>
    </location>
</feature>
<proteinExistence type="predicted"/>
<protein>
    <submittedName>
        <fullName evidence="2">Uncharacterized protein</fullName>
    </submittedName>
</protein>
<organism evidence="2 3">
    <name type="scientific">Larinioides sclopetarius</name>
    <dbReference type="NCBI Taxonomy" id="280406"/>
    <lineage>
        <taxon>Eukaryota</taxon>
        <taxon>Metazoa</taxon>
        <taxon>Ecdysozoa</taxon>
        <taxon>Arthropoda</taxon>
        <taxon>Chelicerata</taxon>
        <taxon>Arachnida</taxon>
        <taxon>Araneae</taxon>
        <taxon>Araneomorphae</taxon>
        <taxon>Entelegynae</taxon>
        <taxon>Araneoidea</taxon>
        <taxon>Araneidae</taxon>
        <taxon>Larinioides</taxon>
    </lineage>
</organism>
<keyword evidence="1" id="KW-0812">Transmembrane</keyword>
<sequence length="170" mass="19354">MCNRYRESGVDSPFFLTRAVMLLGYISLLILFCGTFGSASSSKDRGEGISCRQRYKALGTELQVGDINTEGYDEMPPHTASVYRTDGEPVLYERILQGLHKRTRKSTGESSHHNVMSYDSNEGDILKSIILHLIKYPRRLNRAEAKSENYNLRANYIPRLGRKRSYPGKK</sequence>
<evidence type="ECO:0000313" key="3">
    <source>
        <dbReference type="Proteomes" id="UP001497382"/>
    </source>
</evidence>
<keyword evidence="1" id="KW-0472">Membrane</keyword>
<reference evidence="2 3" key="1">
    <citation type="submission" date="2024-04" db="EMBL/GenBank/DDBJ databases">
        <authorList>
            <person name="Rising A."/>
            <person name="Reimegard J."/>
            <person name="Sonavane S."/>
            <person name="Akerstrom W."/>
            <person name="Nylinder S."/>
            <person name="Hedman E."/>
            <person name="Kallberg Y."/>
        </authorList>
    </citation>
    <scope>NUCLEOTIDE SEQUENCE [LARGE SCALE GENOMIC DNA]</scope>
</reference>
<comment type="caution">
    <text evidence="2">The sequence shown here is derived from an EMBL/GenBank/DDBJ whole genome shotgun (WGS) entry which is preliminary data.</text>
</comment>
<dbReference type="AlphaFoldDB" id="A0AAV1Z6A9"/>
<accession>A0AAV1Z6A9</accession>
<name>A0AAV1Z6A9_9ARAC</name>
<keyword evidence="1" id="KW-1133">Transmembrane helix</keyword>